<evidence type="ECO:0000313" key="3">
    <source>
        <dbReference type="Proteomes" id="UP001589828"/>
    </source>
</evidence>
<accession>A0ABV6LDM9</accession>
<dbReference type="EMBL" id="JBHLTS010000075">
    <property type="protein sequence ID" value="MFC0517603.1"/>
    <property type="molecule type" value="Genomic_DNA"/>
</dbReference>
<sequence length="309" mass="35067">MAKNNRRGAGEATDKTRPKSTKAVARKKPGNAAVPAAAPQSIQSTETTALASSSNPEHPSIQNEMEVHHHPQLEHKPKPWKEYLLEGFMIFVAVMMGFIAENIRESITNSEHVKELTAQLAQDIKADTTQLNEIYREELKISKANDTLVSLLQQPFKKEEIGHIQKLVVASHSMWPFHQSAGAINAIKYELHLKQFSSSKIISYISEYEKHVELRHTVQDITLQYQRSFIDPFLLKHFTGASLDAAFKKHPQASPQPRNLSQEDIDQLSADMILIRINTEELLADNLRVKNDAIKLLDYLKKQFDIEED</sequence>
<feature type="compositionally biased region" description="Basic and acidic residues" evidence="1">
    <location>
        <begin position="8"/>
        <end position="17"/>
    </location>
</feature>
<feature type="region of interest" description="Disordered" evidence="1">
    <location>
        <begin position="1"/>
        <end position="61"/>
    </location>
</feature>
<protein>
    <submittedName>
        <fullName evidence="2">Uncharacterized protein</fullName>
    </submittedName>
</protein>
<feature type="compositionally biased region" description="Polar residues" evidence="1">
    <location>
        <begin position="40"/>
        <end position="61"/>
    </location>
</feature>
<gene>
    <name evidence="2" type="ORF">ACFFGT_25545</name>
</gene>
<dbReference type="RefSeq" id="WP_377025347.1">
    <property type="nucleotide sequence ID" value="NZ_JBHLTS010000075.1"/>
</dbReference>
<proteinExistence type="predicted"/>
<organism evidence="2 3">
    <name type="scientific">Mucilaginibacter angelicae</name>
    <dbReference type="NCBI Taxonomy" id="869718"/>
    <lineage>
        <taxon>Bacteria</taxon>
        <taxon>Pseudomonadati</taxon>
        <taxon>Bacteroidota</taxon>
        <taxon>Sphingobacteriia</taxon>
        <taxon>Sphingobacteriales</taxon>
        <taxon>Sphingobacteriaceae</taxon>
        <taxon>Mucilaginibacter</taxon>
    </lineage>
</organism>
<dbReference type="Proteomes" id="UP001589828">
    <property type="component" value="Unassembled WGS sequence"/>
</dbReference>
<name>A0ABV6LDM9_9SPHI</name>
<feature type="compositionally biased region" description="Basic residues" evidence="1">
    <location>
        <begin position="18"/>
        <end position="29"/>
    </location>
</feature>
<evidence type="ECO:0000313" key="2">
    <source>
        <dbReference type="EMBL" id="MFC0517603.1"/>
    </source>
</evidence>
<reference evidence="2 3" key="1">
    <citation type="submission" date="2024-09" db="EMBL/GenBank/DDBJ databases">
        <authorList>
            <person name="Sun Q."/>
            <person name="Mori K."/>
        </authorList>
    </citation>
    <scope>NUCLEOTIDE SEQUENCE [LARGE SCALE GENOMIC DNA]</scope>
    <source>
        <strain evidence="2 3">NCAIM B.02415</strain>
    </source>
</reference>
<evidence type="ECO:0000256" key="1">
    <source>
        <dbReference type="SAM" id="MobiDB-lite"/>
    </source>
</evidence>
<comment type="caution">
    <text evidence="2">The sequence shown here is derived from an EMBL/GenBank/DDBJ whole genome shotgun (WGS) entry which is preliminary data.</text>
</comment>
<keyword evidence="3" id="KW-1185">Reference proteome</keyword>